<evidence type="ECO:0000256" key="6">
    <source>
        <dbReference type="PIRSR" id="PIRSR038994-2"/>
    </source>
</evidence>
<dbReference type="PANTHER" id="PTHR11113:SF14">
    <property type="entry name" value="N-ACETYLGLUCOSAMINE-6-PHOSPHATE DEACETYLASE"/>
    <property type="match status" value="1"/>
</dbReference>
<keyword evidence="2 7" id="KW-0479">Metal-binding</keyword>
<feature type="binding site" evidence="6">
    <location>
        <begin position="296"/>
        <end position="298"/>
    </location>
    <ligand>
        <name>substrate</name>
    </ligand>
</feature>
<dbReference type="InterPro" id="IPR003764">
    <property type="entry name" value="GlcNAc_6-P_deAcase"/>
</dbReference>
<comment type="cofactor">
    <cofactor evidence="7">
        <name>a divalent metal cation</name>
        <dbReference type="ChEBI" id="CHEBI:60240"/>
    </cofactor>
    <text evidence="7">Binds 1 divalent metal cation per subunit.</text>
</comment>
<dbReference type="STRING" id="64702.SAMN05443377_1236"/>
<evidence type="ECO:0000256" key="4">
    <source>
        <dbReference type="PIRNR" id="PIRNR038994"/>
    </source>
</evidence>
<dbReference type="AlphaFoldDB" id="A0A1H9TH54"/>
<proteinExistence type="inferred from homology"/>
<evidence type="ECO:0000256" key="7">
    <source>
        <dbReference type="PIRSR" id="PIRSR038994-3"/>
    </source>
</evidence>
<dbReference type="GO" id="GO:0008448">
    <property type="term" value="F:N-acetylglucosamine-6-phosphate deacetylase activity"/>
    <property type="evidence" value="ECO:0007669"/>
    <property type="project" value="InterPro"/>
</dbReference>
<feature type="binding site" evidence="6">
    <location>
        <position position="216"/>
    </location>
    <ligand>
        <name>substrate</name>
    </ligand>
</feature>
<keyword evidence="4" id="KW-0119">Carbohydrate metabolism</keyword>
<evidence type="ECO:0000313" key="9">
    <source>
        <dbReference type="EMBL" id="SER96416.1"/>
    </source>
</evidence>
<dbReference type="SUPFAM" id="SSF51556">
    <property type="entry name" value="Metallo-dependent hydrolases"/>
    <property type="match status" value="1"/>
</dbReference>
<evidence type="ECO:0000256" key="5">
    <source>
        <dbReference type="PIRSR" id="PIRSR038994-1"/>
    </source>
</evidence>
<feature type="binding site" evidence="6">
    <location>
        <position position="129"/>
    </location>
    <ligand>
        <name>substrate</name>
    </ligand>
</feature>
<dbReference type="Gene3D" id="3.20.20.140">
    <property type="entry name" value="Metal-dependent hydrolases"/>
    <property type="match status" value="1"/>
</dbReference>
<comment type="similarity">
    <text evidence="1 4">Belongs to the metallo-dependent hydrolases superfamily. NagA family.</text>
</comment>
<dbReference type="EMBL" id="FOGZ01000023">
    <property type="protein sequence ID" value="SER96416.1"/>
    <property type="molecule type" value="Genomic_DNA"/>
</dbReference>
<keyword evidence="10" id="KW-1185">Reference proteome</keyword>
<feature type="active site" description="Proton donor/acceptor" evidence="5">
    <location>
        <position position="262"/>
    </location>
</feature>
<keyword evidence="3 4" id="KW-0378">Hydrolase</keyword>
<accession>A0A1H9TH54</accession>
<dbReference type="Proteomes" id="UP000198815">
    <property type="component" value="Unassembled WGS sequence"/>
</dbReference>
<evidence type="ECO:0000256" key="3">
    <source>
        <dbReference type="ARBA" id="ARBA00022801"/>
    </source>
</evidence>
<evidence type="ECO:0000313" key="10">
    <source>
        <dbReference type="Proteomes" id="UP000198815"/>
    </source>
</evidence>
<feature type="binding site" evidence="7">
    <location>
        <position position="205"/>
    </location>
    <ligand>
        <name>Zn(2+)</name>
        <dbReference type="ChEBI" id="CHEBI:29105"/>
    </ligand>
</feature>
<dbReference type="InterPro" id="IPR032466">
    <property type="entry name" value="Metal_Hydrolase"/>
</dbReference>
<feature type="binding site" evidence="7">
    <location>
        <position position="184"/>
    </location>
    <ligand>
        <name>Zn(2+)</name>
        <dbReference type="ChEBI" id="CHEBI:29105"/>
    </ligand>
</feature>
<organism evidence="9 10">
    <name type="scientific">Propionibacterium cyclohexanicum</name>
    <dbReference type="NCBI Taxonomy" id="64702"/>
    <lineage>
        <taxon>Bacteria</taxon>
        <taxon>Bacillati</taxon>
        <taxon>Actinomycetota</taxon>
        <taxon>Actinomycetes</taxon>
        <taxon>Propionibacteriales</taxon>
        <taxon>Propionibacteriaceae</taxon>
        <taxon>Propionibacterium</taxon>
    </lineage>
</organism>
<dbReference type="PANTHER" id="PTHR11113">
    <property type="entry name" value="N-ACETYLGLUCOSAMINE-6-PHOSPHATE DEACETYLASE"/>
    <property type="match status" value="1"/>
</dbReference>
<reference evidence="9 10" key="1">
    <citation type="submission" date="2016-10" db="EMBL/GenBank/DDBJ databases">
        <authorList>
            <person name="de Groot N.N."/>
        </authorList>
    </citation>
    <scope>NUCLEOTIDE SEQUENCE [LARGE SCALE GENOMIC DNA]</scope>
    <source>
        <strain evidence="9 10">DSM 16859</strain>
    </source>
</reference>
<gene>
    <name evidence="9" type="ORF">SAMN05443377_1236</name>
</gene>
<dbReference type="Pfam" id="PF01979">
    <property type="entry name" value="Amidohydro_1"/>
    <property type="match status" value="1"/>
</dbReference>
<feature type="binding site" evidence="7">
    <location>
        <position position="118"/>
    </location>
    <ligand>
        <name>Zn(2+)</name>
        <dbReference type="ChEBI" id="CHEBI:29105"/>
    </ligand>
</feature>
<evidence type="ECO:0000256" key="2">
    <source>
        <dbReference type="ARBA" id="ARBA00022723"/>
    </source>
</evidence>
<sequence>MFIQASQMADTNASAPGWLRTEGGLIVERGAGTAPVPPDQRFDMLLPPFVDVHTHGARGIDFGMLGSDPGPAIAFHHENGTTQLNATIATAALAEVKKRITELAPLVWSGELAGIHLEGPWISPEKRGAHESSLLRVPAAAELLDVVEAGGGTVRLITLAPELPGAMSAISALVAHGVVVAIGHSNASAEIAREAVDAGASDVTHLFNAMSGLHHRTPGVASVALLDGRLSVELIADGQHVCDDAVDLAIRLAGDRLLLVSDSMAASGLGDGHFQIAGSPVEVRRGIARIVGTGALAGSTSVLRDGVDHLLTRGIDPRSIALWTNGNPARLLNLQVPALRRNDPADFVGVTAGRISCVSHRGELSFF</sequence>
<dbReference type="PIRSF" id="PIRSF038994">
    <property type="entry name" value="NagA"/>
    <property type="match status" value="1"/>
</dbReference>
<feature type="binding site" evidence="6">
    <location>
        <position position="240"/>
    </location>
    <ligand>
        <name>substrate</name>
    </ligand>
</feature>
<feature type="domain" description="Amidohydrolase-related" evidence="8">
    <location>
        <begin position="44"/>
        <end position="350"/>
    </location>
</feature>
<dbReference type="GO" id="GO:0046872">
    <property type="term" value="F:metal ion binding"/>
    <property type="evidence" value="ECO:0007669"/>
    <property type="project" value="UniProtKB-KW"/>
</dbReference>
<protein>
    <submittedName>
        <fullName evidence="9">N-acetylglucosamine-6-phosphate deacetylase</fullName>
    </submittedName>
</protein>
<dbReference type="GO" id="GO:0006046">
    <property type="term" value="P:N-acetylglucosamine catabolic process"/>
    <property type="evidence" value="ECO:0007669"/>
    <property type="project" value="TreeGrafter"/>
</dbReference>
<dbReference type="InterPro" id="IPR006680">
    <property type="entry name" value="Amidohydro-rel"/>
</dbReference>
<evidence type="ECO:0000259" key="8">
    <source>
        <dbReference type="Pfam" id="PF01979"/>
    </source>
</evidence>
<name>A0A1H9TH54_9ACTN</name>
<evidence type="ECO:0000256" key="1">
    <source>
        <dbReference type="ARBA" id="ARBA00010716"/>
    </source>
</evidence>
<feature type="binding site" evidence="6">
    <location>
        <begin position="208"/>
        <end position="209"/>
    </location>
    <ligand>
        <name>substrate</name>
    </ligand>
</feature>